<evidence type="ECO:0008006" key="3">
    <source>
        <dbReference type="Google" id="ProtNLM"/>
    </source>
</evidence>
<evidence type="ECO:0000313" key="2">
    <source>
        <dbReference type="Proteomes" id="UP000008281"/>
    </source>
</evidence>
<accession>E3NRN8</accession>
<keyword evidence="2" id="KW-1185">Reference proteome</keyword>
<dbReference type="OrthoDB" id="63267at2759"/>
<dbReference type="Proteomes" id="UP000008281">
    <property type="component" value="Unassembled WGS sequence"/>
</dbReference>
<organism evidence="2">
    <name type="scientific">Caenorhabditis remanei</name>
    <name type="common">Caenorhabditis vulgaris</name>
    <dbReference type="NCBI Taxonomy" id="31234"/>
    <lineage>
        <taxon>Eukaryota</taxon>
        <taxon>Metazoa</taxon>
        <taxon>Ecdysozoa</taxon>
        <taxon>Nematoda</taxon>
        <taxon>Chromadorea</taxon>
        <taxon>Rhabditida</taxon>
        <taxon>Rhabditina</taxon>
        <taxon>Rhabditomorpha</taxon>
        <taxon>Rhabditoidea</taxon>
        <taxon>Rhabditidae</taxon>
        <taxon>Peloderinae</taxon>
        <taxon>Caenorhabditis</taxon>
    </lineage>
</organism>
<evidence type="ECO:0000313" key="1">
    <source>
        <dbReference type="EMBL" id="EFO88246.1"/>
    </source>
</evidence>
<dbReference type="AlphaFoldDB" id="E3NRN8"/>
<protein>
    <recommendedName>
        <fullName evidence="3">Cyclic nucleotide-binding domain-containing protein</fullName>
    </recommendedName>
</protein>
<dbReference type="EMBL" id="DS269761">
    <property type="protein sequence ID" value="EFO88246.1"/>
    <property type="molecule type" value="Genomic_DNA"/>
</dbReference>
<proteinExistence type="predicted"/>
<dbReference type="eggNOG" id="KOG0614">
    <property type="taxonomic scope" value="Eukaryota"/>
</dbReference>
<dbReference type="InterPro" id="IPR018490">
    <property type="entry name" value="cNMP-bd_dom_sf"/>
</dbReference>
<dbReference type="STRING" id="31234.E3NRN8"/>
<gene>
    <name evidence="1" type="ORF">CRE_24329</name>
</gene>
<reference evidence="1" key="1">
    <citation type="submission" date="2007-07" db="EMBL/GenBank/DDBJ databases">
        <title>PCAP assembly of the Caenorhabditis remanei genome.</title>
        <authorList>
            <consortium name="The Caenorhabditis remanei Sequencing Consortium"/>
            <person name="Wilson R.K."/>
        </authorList>
    </citation>
    <scope>NUCLEOTIDE SEQUENCE [LARGE SCALE GENOMIC DNA]</scope>
    <source>
        <strain evidence="1">PB4641</strain>
    </source>
</reference>
<dbReference type="InParanoid" id="E3NRN8"/>
<name>E3NRN8_CAERE</name>
<sequence>MMESAREKTMTMKRYLKWSNRFCGYPEAVLLRIAEFCIEMRYEAREELVVKPQHVYLVCRGSVSLFLVFFLKKFYCFRKMSKYSDVICVGNRFYDN</sequence>
<dbReference type="SUPFAM" id="SSF51206">
    <property type="entry name" value="cAMP-binding domain-like"/>
    <property type="match status" value="1"/>
</dbReference>
<dbReference type="HOGENOM" id="CLU_183969_0_0_1"/>